<keyword evidence="1" id="KW-0812">Transmembrane</keyword>
<dbReference type="PRINTS" id="PR00111">
    <property type="entry name" value="ABHYDROLASE"/>
</dbReference>
<evidence type="ECO:0000256" key="1">
    <source>
        <dbReference type="SAM" id="Phobius"/>
    </source>
</evidence>
<dbReference type="InterPro" id="IPR029058">
    <property type="entry name" value="AB_hydrolase_fold"/>
</dbReference>
<keyword evidence="1" id="KW-1133">Transmembrane helix</keyword>
<dbReference type="GO" id="GO:0016020">
    <property type="term" value="C:membrane"/>
    <property type="evidence" value="ECO:0007669"/>
    <property type="project" value="TreeGrafter"/>
</dbReference>
<name>A0A3B0RF06_9ZZZZ</name>
<feature type="transmembrane region" description="Helical" evidence="1">
    <location>
        <begin position="6"/>
        <end position="30"/>
    </location>
</feature>
<protein>
    <recommendedName>
        <fullName evidence="2">AB hydrolase-1 domain-containing protein</fullName>
    </recommendedName>
</protein>
<reference evidence="3" key="1">
    <citation type="submission" date="2018-06" db="EMBL/GenBank/DDBJ databases">
        <authorList>
            <person name="Zhirakovskaya E."/>
        </authorList>
    </citation>
    <scope>NUCLEOTIDE SEQUENCE</scope>
</reference>
<organism evidence="3">
    <name type="scientific">hydrothermal vent metagenome</name>
    <dbReference type="NCBI Taxonomy" id="652676"/>
    <lineage>
        <taxon>unclassified sequences</taxon>
        <taxon>metagenomes</taxon>
        <taxon>ecological metagenomes</taxon>
    </lineage>
</organism>
<gene>
    <name evidence="3" type="ORF">MNBD_ALPHA04-2149</name>
</gene>
<dbReference type="SUPFAM" id="SSF53474">
    <property type="entry name" value="alpha/beta-Hydrolases"/>
    <property type="match status" value="1"/>
</dbReference>
<keyword evidence="1" id="KW-0472">Membrane</keyword>
<dbReference type="InterPro" id="IPR000073">
    <property type="entry name" value="AB_hydrolase_1"/>
</dbReference>
<dbReference type="InterPro" id="IPR050266">
    <property type="entry name" value="AB_hydrolase_sf"/>
</dbReference>
<evidence type="ECO:0000313" key="3">
    <source>
        <dbReference type="EMBL" id="VAV87446.1"/>
    </source>
</evidence>
<dbReference type="PANTHER" id="PTHR43798:SF33">
    <property type="entry name" value="HYDROLASE, PUTATIVE (AFU_ORTHOLOGUE AFUA_2G14860)-RELATED"/>
    <property type="match status" value="1"/>
</dbReference>
<dbReference type="EMBL" id="UOEF01000013">
    <property type="protein sequence ID" value="VAV87446.1"/>
    <property type="molecule type" value="Genomic_DNA"/>
</dbReference>
<accession>A0A3B0RF06</accession>
<sequence>MQIIIWLAVALLFTLLVLYFFFPRTIYIFIQKSLRRKGGLVQKYVRVEDFDWPYLEGGPSDGETIVLLHGFGGDKDNWAMYAPYITGQYRLISPDLPGFGENDRSMDRDYDIASQVERLHAFLDALGISKCHIGGNSMGGHISLQFALTYPDYLKSLTLFNNAGVLGEKESELQGAVEDGKNALAIDSAEDVKRLMAFVTYKPPPIPGQFRRIFFEDANAHKDLLDKIFWSIVKDTQERPLNEKLGDLKVPTLIIWGRDDRLIDVSSAEAIHAGVEGSELLILEETGHIPMIEKPKETAAAHLPFLAKH</sequence>
<proteinExistence type="predicted"/>
<dbReference type="Pfam" id="PF00561">
    <property type="entry name" value="Abhydrolase_1"/>
    <property type="match status" value="1"/>
</dbReference>
<dbReference type="AlphaFoldDB" id="A0A3B0RF06"/>
<evidence type="ECO:0000259" key="2">
    <source>
        <dbReference type="Pfam" id="PF00561"/>
    </source>
</evidence>
<feature type="domain" description="AB hydrolase-1" evidence="2">
    <location>
        <begin position="64"/>
        <end position="295"/>
    </location>
</feature>
<dbReference type="PANTHER" id="PTHR43798">
    <property type="entry name" value="MONOACYLGLYCEROL LIPASE"/>
    <property type="match status" value="1"/>
</dbReference>
<dbReference type="Gene3D" id="3.40.50.1820">
    <property type="entry name" value="alpha/beta hydrolase"/>
    <property type="match status" value="1"/>
</dbReference>